<accession>A0A150IQW6</accession>
<dbReference type="EMBL" id="LNGE01000033">
    <property type="protein sequence ID" value="KYC45023.1"/>
    <property type="molecule type" value="Genomic_DNA"/>
</dbReference>
<feature type="transmembrane region" description="Helical" evidence="1">
    <location>
        <begin position="12"/>
        <end position="33"/>
    </location>
</feature>
<evidence type="ECO:0000256" key="1">
    <source>
        <dbReference type="SAM" id="Phobius"/>
    </source>
</evidence>
<dbReference type="Proteomes" id="UP000092403">
    <property type="component" value="Unassembled WGS sequence"/>
</dbReference>
<keyword evidence="1" id="KW-0812">Transmembrane</keyword>
<protein>
    <submittedName>
        <fullName evidence="2">Uncharacterized protein</fullName>
    </submittedName>
</protein>
<evidence type="ECO:0000313" key="5">
    <source>
        <dbReference type="Proteomes" id="UP000091929"/>
    </source>
</evidence>
<dbReference type="AlphaFoldDB" id="A0A150IJ36"/>
<accession>A0A150IWS9</accession>
<keyword evidence="1" id="KW-0472">Membrane</keyword>
<gene>
    <name evidence="2" type="ORF">APG10_01222</name>
    <name evidence="3" type="ORF">APG11_01484</name>
    <name evidence="4" type="ORF">APG12_01472</name>
</gene>
<feature type="transmembrane region" description="Helical" evidence="1">
    <location>
        <begin position="39"/>
        <end position="57"/>
    </location>
</feature>
<dbReference type="Proteomes" id="UP000092401">
    <property type="component" value="Unassembled WGS sequence"/>
</dbReference>
<sequence length="62" mass="6701">MAIKVTQIIGSLVTIVGFIFIISSIVGYTIEFLPLKEGIFALGFVLVTIGLLIASKFPDQED</sequence>
<organism evidence="2 6">
    <name type="scientific">Candidatus Methanofastidiosum methylothiophilum</name>
    <dbReference type="NCBI Taxonomy" id="1705564"/>
    <lineage>
        <taxon>Archaea</taxon>
        <taxon>Methanobacteriati</taxon>
        <taxon>Methanobacteriota</taxon>
        <taxon>Stenosarchaea group</taxon>
        <taxon>Candidatus Methanofastidiosia</taxon>
        <taxon>Candidatus Methanofastidiosales</taxon>
        <taxon>Candidatus Methanofastidiosaceae</taxon>
        <taxon>Candidatus Methanofastidiosum</taxon>
    </lineage>
</organism>
<proteinExistence type="predicted"/>
<accession>A0A150IJ36</accession>
<dbReference type="Proteomes" id="UP000091929">
    <property type="component" value="Unassembled WGS sequence"/>
</dbReference>
<reference evidence="5 6" key="1">
    <citation type="journal article" date="2016" name="ISME J.">
        <title>Chasing the elusive Euryarchaeota class WSA2: genomes reveal a uniquely fastidious methyl-reducing methanogen.</title>
        <authorList>
            <person name="Nobu M.K."/>
            <person name="Narihiro T."/>
            <person name="Kuroda K."/>
            <person name="Mei R."/>
            <person name="Liu W.T."/>
        </authorList>
    </citation>
    <scope>NUCLEOTIDE SEQUENCE [LARGE SCALE GENOMIC DNA]</scope>
    <source>
        <strain evidence="2">B03fssc0709_Meth_Bin005</strain>
        <strain evidence="3">B15fssc0709_Meth_Bin003</strain>
        <strain evidence="4">BMIXfssc0709_Meth_Bin006</strain>
    </source>
</reference>
<evidence type="ECO:0000313" key="2">
    <source>
        <dbReference type="EMBL" id="KYC45023.1"/>
    </source>
</evidence>
<dbReference type="EMBL" id="LNJC01000035">
    <property type="protein sequence ID" value="KYC49451.1"/>
    <property type="molecule type" value="Genomic_DNA"/>
</dbReference>
<evidence type="ECO:0000313" key="6">
    <source>
        <dbReference type="Proteomes" id="UP000092401"/>
    </source>
</evidence>
<name>A0A150IJ36_9EURY</name>
<evidence type="ECO:0000313" key="4">
    <source>
        <dbReference type="EMBL" id="KYC49451.1"/>
    </source>
</evidence>
<dbReference type="EMBL" id="LNGF01000035">
    <property type="protein sequence ID" value="KYC47044.1"/>
    <property type="molecule type" value="Genomic_DNA"/>
</dbReference>
<evidence type="ECO:0000313" key="3">
    <source>
        <dbReference type="EMBL" id="KYC47044.1"/>
    </source>
</evidence>
<keyword evidence="1" id="KW-1133">Transmembrane helix</keyword>
<comment type="caution">
    <text evidence="2">The sequence shown here is derived from an EMBL/GenBank/DDBJ whole genome shotgun (WGS) entry which is preliminary data.</text>
</comment>